<dbReference type="PANTHER" id="PTHR37309">
    <property type="entry name" value="SLR0284 PROTEIN"/>
    <property type="match status" value="1"/>
</dbReference>
<dbReference type="Proteomes" id="UP000009234">
    <property type="component" value="Chromosome"/>
</dbReference>
<dbReference type="InterPro" id="IPR007165">
    <property type="entry name" value="Phage_holin_4_2"/>
</dbReference>
<gene>
    <name evidence="2" type="ordered locus">Desru_2814</name>
</gene>
<feature type="transmembrane region" description="Helical" evidence="1">
    <location>
        <begin position="60"/>
        <end position="81"/>
    </location>
</feature>
<reference evidence="2 3" key="2">
    <citation type="journal article" date="2012" name="Stand. Genomic Sci.">
        <title>Complete genome sequence of the sulfate-reducing firmicute Desulfotomaculum ruminis type strain (DL(T)).</title>
        <authorList>
            <person name="Spring S."/>
            <person name="Visser M."/>
            <person name="Lu M."/>
            <person name="Copeland A."/>
            <person name="Lapidus A."/>
            <person name="Lucas S."/>
            <person name="Cheng J.F."/>
            <person name="Han C."/>
            <person name="Tapia R."/>
            <person name="Goodwin L.A."/>
            <person name="Pitluck S."/>
            <person name="Ivanova N."/>
            <person name="Land M."/>
            <person name="Hauser L."/>
            <person name="Larimer F."/>
            <person name="Rohde M."/>
            <person name="Goker M."/>
            <person name="Detter J.C."/>
            <person name="Kyrpides N.C."/>
            <person name="Woyke T."/>
            <person name="Schaap P.J."/>
            <person name="Plugge C.M."/>
            <person name="Muyzer G."/>
            <person name="Kuever J."/>
            <person name="Pereira I.A."/>
            <person name="Parshina S.N."/>
            <person name="Bernier-Latmani R."/>
            <person name="Stams A.J."/>
            <person name="Klenk H.P."/>
        </authorList>
    </citation>
    <scope>NUCLEOTIDE SEQUENCE [LARGE SCALE GENOMIC DNA]</scope>
    <source>
        <strain evidence="3">ATCC 23193 / DSM 2154 / NCIB 8452 / DL</strain>
    </source>
</reference>
<dbReference type="AlphaFoldDB" id="F6DS04"/>
<dbReference type="KEGG" id="dru:Desru_2814"/>
<evidence type="ECO:0000256" key="1">
    <source>
        <dbReference type="SAM" id="Phobius"/>
    </source>
</evidence>
<proteinExistence type="predicted"/>
<protein>
    <recommendedName>
        <fullName evidence="4">Phage holin family protein</fullName>
    </recommendedName>
</protein>
<keyword evidence="3" id="KW-1185">Reference proteome</keyword>
<evidence type="ECO:0000313" key="3">
    <source>
        <dbReference type="Proteomes" id="UP000009234"/>
    </source>
</evidence>
<name>F6DS04_DESRL</name>
<accession>F6DS04</accession>
<dbReference type="HOGENOM" id="CLU_120441_2_3_9"/>
<dbReference type="eggNOG" id="COG1950">
    <property type="taxonomic scope" value="Bacteria"/>
</dbReference>
<keyword evidence="1" id="KW-1133">Transmembrane helix</keyword>
<dbReference type="PANTHER" id="PTHR37309:SF1">
    <property type="entry name" value="SLR0284 PROTEIN"/>
    <property type="match status" value="1"/>
</dbReference>
<organism evidence="2 3">
    <name type="scientific">Desulforamulus ruminis (strain ATCC 23193 / DSM 2154 / NCIMB 8452 / DL)</name>
    <name type="common">Desulfotomaculum ruminis</name>
    <dbReference type="NCBI Taxonomy" id="696281"/>
    <lineage>
        <taxon>Bacteria</taxon>
        <taxon>Bacillati</taxon>
        <taxon>Bacillota</taxon>
        <taxon>Clostridia</taxon>
        <taxon>Eubacteriales</taxon>
        <taxon>Peptococcaceae</taxon>
        <taxon>Desulforamulus</taxon>
    </lineage>
</organism>
<sequence>MLNFMIKCFINMIGIYIATLLFPAIFISGLEGVFWAGFLLGLLNLFLRPLLLLISLPINLVTLGLFTLIINAFLVVLTDFFVRGLTLPTFSLAFATAFITTLLHMLSSPILRKYS</sequence>
<feature type="transmembrane region" description="Helical" evidence="1">
    <location>
        <begin position="87"/>
        <end position="106"/>
    </location>
</feature>
<keyword evidence="1" id="KW-0812">Transmembrane</keyword>
<feature type="transmembrane region" description="Helical" evidence="1">
    <location>
        <begin position="9"/>
        <end position="27"/>
    </location>
</feature>
<dbReference type="Pfam" id="PF04020">
    <property type="entry name" value="Phage_holin_4_2"/>
    <property type="match status" value="1"/>
</dbReference>
<evidence type="ECO:0008006" key="4">
    <source>
        <dbReference type="Google" id="ProtNLM"/>
    </source>
</evidence>
<reference evidence="3" key="1">
    <citation type="submission" date="2011-05" db="EMBL/GenBank/DDBJ databases">
        <title>Complete sequence of Desulfotomaculum ruminis DSM 2154.</title>
        <authorList>
            <person name="Lucas S."/>
            <person name="Copeland A."/>
            <person name="Lapidus A."/>
            <person name="Cheng J.-F."/>
            <person name="Goodwin L."/>
            <person name="Pitluck S."/>
            <person name="Lu M."/>
            <person name="Detter J.C."/>
            <person name="Han C."/>
            <person name="Tapia R."/>
            <person name="Land M."/>
            <person name="Hauser L."/>
            <person name="Kyrpides N."/>
            <person name="Ivanova N."/>
            <person name="Mikhailova N."/>
            <person name="Pagani I."/>
            <person name="Stams A.J.M."/>
            <person name="Plugge C.M."/>
            <person name="Muyzer G."/>
            <person name="Kuever J."/>
            <person name="Parshina S.N."/>
            <person name="Ivanova A.E."/>
            <person name="Nazina T.N."/>
            <person name="Brambilla E."/>
            <person name="Spring S."/>
            <person name="Klenk H.-P."/>
            <person name="Woyke T."/>
        </authorList>
    </citation>
    <scope>NUCLEOTIDE SEQUENCE [LARGE SCALE GENOMIC DNA]</scope>
    <source>
        <strain evidence="3">ATCC 23193 / DSM 2154 / NCIB 8452 / DL</strain>
    </source>
</reference>
<evidence type="ECO:0000313" key="2">
    <source>
        <dbReference type="EMBL" id="AEG61028.1"/>
    </source>
</evidence>
<dbReference type="OrthoDB" id="7205479at2"/>
<dbReference type="STRING" id="696281.Desru_2814"/>
<dbReference type="EMBL" id="CP002780">
    <property type="protein sequence ID" value="AEG61028.1"/>
    <property type="molecule type" value="Genomic_DNA"/>
</dbReference>
<keyword evidence="1" id="KW-0472">Membrane</keyword>